<feature type="domain" description="Solute-binding protein family 3/N-terminal" evidence="5">
    <location>
        <begin position="43"/>
        <end position="271"/>
    </location>
</feature>
<dbReference type="PROSITE" id="PS51257">
    <property type="entry name" value="PROKAR_LIPOPROTEIN"/>
    <property type="match status" value="1"/>
</dbReference>
<comment type="caution">
    <text evidence="6">The sequence shown here is derived from an EMBL/GenBank/DDBJ whole genome shotgun (WGS) entry which is preliminary data.</text>
</comment>
<evidence type="ECO:0000259" key="5">
    <source>
        <dbReference type="SMART" id="SM00062"/>
    </source>
</evidence>
<dbReference type="InterPro" id="IPR015168">
    <property type="entry name" value="SsuA/THI5"/>
</dbReference>
<dbReference type="SMART" id="SM00062">
    <property type="entry name" value="PBPb"/>
    <property type="match status" value="1"/>
</dbReference>
<dbReference type="Gene3D" id="3.40.190.10">
    <property type="entry name" value="Periplasmic binding protein-like II"/>
    <property type="match status" value="2"/>
</dbReference>
<proteinExistence type="inferred from homology"/>
<dbReference type="EMBL" id="JBIRWE010000006">
    <property type="protein sequence ID" value="MFI1965803.1"/>
    <property type="molecule type" value="Genomic_DNA"/>
</dbReference>
<keyword evidence="3 4" id="KW-0732">Signal</keyword>
<comment type="similarity">
    <text evidence="2">Belongs to the bacterial solute-binding protein SsuA/TauA family.</text>
</comment>
<sequence>MPRSRRSALALLPVLALAAASCQSGGDRSDPEGSAASGGSLTTVRVAHVPSTLFAPLYLADAKGYFKEQGLDVELSKVKTGQDAVPLAASGKVDAVAAGFSAGLFNGVAKGLGVKVAASMGASTGERPSPTALEVSKRLVDSKKIENVDDLRGRKVAVAGGEGAAGGYQLAATLRQSGLTLKDVQVVNVAIPDMRTALAEGGVDAALAPAPFTTAMEEGGVAVALAVPPKGTSATGVVLGNAFAGKPAARKFLAALRKGAADLQGPGRSSDENLRILAEATGQKLDVLRKTPPYQWDPQLKPDTAQLSHQQQAYRDAGLLDDGQVAIRDLVAGLAEG</sequence>
<name>A0ABW7UYI4_9ACTN</name>
<evidence type="ECO:0000256" key="4">
    <source>
        <dbReference type="SAM" id="SignalP"/>
    </source>
</evidence>
<dbReference type="PANTHER" id="PTHR30024:SF47">
    <property type="entry name" value="TAURINE-BINDING PERIPLASMIC PROTEIN"/>
    <property type="match status" value="1"/>
</dbReference>
<dbReference type="SUPFAM" id="SSF53850">
    <property type="entry name" value="Periplasmic binding protein-like II"/>
    <property type="match status" value="1"/>
</dbReference>
<dbReference type="Pfam" id="PF09084">
    <property type="entry name" value="NMT1"/>
    <property type="match status" value="1"/>
</dbReference>
<evidence type="ECO:0000256" key="3">
    <source>
        <dbReference type="ARBA" id="ARBA00022729"/>
    </source>
</evidence>
<evidence type="ECO:0000256" key="1">
    <source>
        <dbReference type="ARBA" id="ARBA00004418"/>
    </source>
</evidence>
<feature type="signal peptide" evidence="4">
    <location>
        <begin position="1"/>
        <end position="18"/>
    </location>
</feature>
<dbReference type="RefSeq" id="WP_205627665.1">
    <property type="nucleotide sequence ID" value="NZ_JBIRWE010000006.1"/>
</dbReference>
<evidence type="ECO:0000313" key="7">
    <source>
        <dbReference type="Proteomes" id="UP001611548"/>
    </source>
</evidence>
<dbReference type="InterPro" id="IPR001638">
    <property type="entry name" value="Solute-binding_3/MltF_N"/>
</dbReference>
<gene>
    <name evidence="6" type="ORF">ACH429_17125</name>
</gene>
<keyword evidence="7" id="KW-1185">Reference proteome</keyword>
<feature type="chain" id="PRO_5047424471" evidence="4">
    <location>
        <begin position="19"/>
        <end position="337"/>
    </location>
</feature>
<accession>A0ABW7UYI4</accession>
<evidence type="ECO:0000256" key="2">
    <source>
        <dbReference type="ARBA" id="ARBA00010742"/>
    </source>
</evidence>
<protein>
    <submittedName>
        <fullName evidence="6">ABC transporter substrate-binding protein</fullName>
    </submittedName>
</protein>
<evidence type="ECO:0000313" key="6">
    <source>
        <dbReference type="EMBL" id="MFI1965803.1"/>
    </source>
</evidence>
<dbReference type="PANTHER" id="PTHR30024">
    <property type="entry name" value="ALIPHATIC SULFONATES-BINDING PROTEIN-RELATED"/>
    <property type="match status" value="1"/>
</dbReference>
<comment type="subcellular location">
    <subcellularLocation>
        <location evidence="1">Periplasm</location>
    </subcellularLocation>
</comment>
<dbReference type="Proteomes" id="UP001611548">
    <property type="component" value="Unassembled WGS sequence"/>
</dbReference>
<reference evidence="6 7" key="1">
    <citation type="submission" date="2024-10" db="EMBL/GenBank/DDBJ databases">
        <title>The Natural Products Discovery Center: Release of the First 8490 Sequenced Strains for Exploring Actinobacteria Biosynthetic Diversity.</title>
        <authorList>
            <person name="Kalkreuter E."/>
            <person name="Kautsar S.A."/>
            <person name="Yang D."/>
            <person name="Bader C.D."/>
            <person name="Teijaro C.N."/>
            <person name="Fluegel L."/>
            <person name="Davis C.M."/>
            <person name="Simpson J.R."/>
            <person name="Lauterbach L."/>
            <person name="Steele A.D."/>
            <person name="Gui C."/>
            <person name="Meng S."/>
            <person name="Li G."/>
            <person name="Viehrig K."/>
            <person name="Ye F."/>
            <person name="Su P."/>
            <person name="Kiefer A.F."/>
            <person name="Nichols A."/>
            <person name="Cepeda A.J."/>
            <person name="Yan W."/>
            <person name="Fan B."/>
            <person name="Jiang Y."/>
            <person name="Adhikari A."/>
            <person name="Zheng C.-J."/>
            <person name="Schuster L."/>
            <person name="Cowan T.M."/>
            <person name="Smanski M.J."/>
            <person name="Chevrette M.G."/>
            <person name="De Carvalho L.P.S."/>
            <person name="Shen B."/>
        </authorList>
    </citation>
    <scope>NUCLEOTIDE SEQUENCE [LARGE SCALE GENOMIC DNA]</scope>
    <source>
        <strain evidence="6 7">NPDC020327</strain>
    </source>
</reference>
<organism evidence="6 7">
    <name type="scientific">Streptomyces pathocidini</name>
    <dbReference type="NCBI Taxonomy" id="1650571"/>
    <lineage>
        <taxon>Bacteria</taxon>
        <taxon>Bacillati</taxon>
        <taxon>Actinomycetota</taxon>
        <taxon>Actinomycetes</taxon>
        <taxon>Kitasatosporales</taxon>
        <taxon>Streptomycetaceae</taxon>
        <taxon>Streptomyces</taxon>
    </lineage>
</organism>